<comment type="subunit">
    <text evidence="10">Forms a complex with SecD. Part of the essential Sec protein translocation apparatus which comprises SecA, SecYEG and auxiliary proteins SecDF. Other proteins may also be involved.</text>
</comment>
<dbReference type="NCBIfam" id="TIGR00916">
    <property type="entry name" value="2A0604s01"/>
    <property type="match status" value="1"/>
</dbReference>
<dbReference type="GO" id="GO:0015450">
    <property type="term" value="F:protein-transporting ATPase activity"/>
    <property type="evidence" value="ECO:0007669"/>
    <property type="project" value="InterPro"/>
</dbReference>
<dbReference type="GO" id="GO:0065002">
    <property type="term" value="P:intracellular protein transmembrane transport"/>
    <property type="evidence" value="ECO:0007669"/>
    <property type="project" value="UniProtKB-UniRule"/>
</dbReference>
<feature type="transmembrane region" description="Helical" evidence="10">
    <location>
        <begin position="12"/>
        <end position="31"/>
    </location>
</feature>
<dbReference type="InterPro" id="IPR022813">
    <property type="entry name" value="SecD/SecF_arch_bac"/>
</dbReference>
<feature type="domain" description="SSD" evidence="11">
    <location>
        <begin position="129"/>
        <end position="293"/>
    </location>
</feature>
<dbReference type="Pfam" id="PF07549">
    <property type="entry name" value="Sec_GG"/>
    <property type="match status" value="1"/>
</dbReference>
<feature type="transmembrane region" description="Helical" evidence="10">
    <location>
        <begin position="244"/>
        <end position="261"/>
    </location>
</feature>
<evidence type="ECO:0000256" key="5">
    <source>
        <dbReference type="ARBA" id="ARBA00022692"/>
    </source>
</evidence>
<keyword evidence="4" id="KW-0997">Cell inner membrane</keyword>
<dbReference type="InterPro" id="IPR048634">
    <property type="entry name" value="SecD_SecF_C"/>
</dbReference>
<dbReference type="AlphaFoldDB" id="A0A0G2AKD1"/>
<dbReference type="InterPro" id="IPR022646">
    <property type="entry name" value="SecD/SecF_CS"/>
</dbReference>
<dbReference type="PROSITE" id="PS50156">
    <property type="entry name" value="SSD"/>
    <property type="match status" value="1"/>
</dbReference>
<dbReference type="InterPro" id="IPR055344">
    <property type="entry name" value="SecD_SecF_C_bact"/>
</dbReference>
<evidence type="ECO:0000256" key="6">
    <source>
        <dbReference type="ARBA" id="ARBA00022927"/>
    </source>
</evidence>
<comment type="similarity">
    <text evidence="10">Belongs to the SecD/SecF family. SecF subfamily.</text>
</comment>
<gene>
    <name evidence="10" type="primary">secF</name>
    <name evidence="12" type="ORF">UY92_C0014G0012</name>
</gene>
<feature type="transmembrane region" description="Helical" evidence="10">
    <location>
        <begin position="267"/>
        <end position="294"/>
    </location>
</feature>
<comment type="subcellular location">
    <subcellularLocation>
        <location evidence="1 10">Cell membrane</location>
        <topology evidence="1 10">Multi-pass membrane protein</topology>
    </subcellularLocation>
</comment>
<dbReference type="HAMAP" id="MF_01464_B">
    <property type="entry name" value="SecF_B"/>
    <property type="match status" value="1"/>
</dbReference>
<dbReference type="GO" id="GO:0005886">
    <property type="term" value="C:plasma membrane"/>
    <property type="evidence" value="ECO:0007669"/>
    <property type="project" value="UniProtKB-SubCell"/>
</dbReference>
<comment type="function">
    <text evidence="10">Part of the Sec protein translocase complex. Interacts with the SecYEG preprotein conducting channel. SecDF uses the proton motive force (PMF) to complete protein translocation after the ATP-dependent function of SecA.</text>
</comment>
<dbReference type="STRING" id="1619044.UY92_C0014G0012"/>
<evidence type="ECO:0000259" key="11">
    <source>
        <dbReference type="PROSITE" id="PS50156"/>
    </source>
</evidence>
<evidence type="ECO:0000256" key="10">
    <source>
        <dbReference type="HAMAP-Rule" id="MF_01464"/>
    </source>
</evidence>
<dbReference type="Gene3D" id="1.20.1640.10">
    <property type="entry name" value="Multidrug efflux transporter AcrB transmembrane domain"/>
    <property type="match status" value="1"/>
</dbReference>
<keyword evidence="9 10" id="KW-0472">Membrane</keyword>
<keyword evidence="2 10" id="KW-0813">Transport</keyword>
<sequence length="301" mass="33377">MHNIIGKRNNFFIFSSLLVLASWLALAVWGLKPSIDFTGGSLLEFTFTQTRPAGPEIESRVESLGLGDVIVQPTGDRGAILKLRFISEDEHQKILGIVRETYEKDNNKVLEERLETIGPAVSSVIRERAWLAGLTVVVAIVAYIAYAFRKVSRPIASWKYGVAAIVALVHDVSIAMGVFAVLGRYFNVHVDIPFVVALLTILGYSVNDTIVVFDRIRENLIRRSANNFAEVANVAVNETIWRSVNTSVTVLLVLSALFFFGGETIHFFTLALIIGIFFGTYSSIFIASPLLVVWEGRQRRG</sequence>
<accession>A0A0G2AKD1</accession>
<dbReference type="PATRIC" id="fig|1619044.3.peg.1016"/>
<proteinExistence type="inferred from homology"/>
<evidence type="ECO:0000313" key="12">
    <source>
        <dbReference type="EMBL" id="KKW41687.1"/>
    </source>
</evidence>
<dbReference type="SUPFAM" id="SSF82866">
    <property type="entry name" value="Multidrug efflux transporter AcrB transmembrane domain"/>
    <property type="match status" value="1"/>
</dbReference>
<feature type="transmembrane region" description="Helical" evidence="10">
    <location>
        <begin position="129"/>
        <end position="148"/>
    </location>
</feature>
<dbReference type="EMBL" id="LCRX01000014">
    <property type="protein sequence ID" value="KKW41687.1"/>
    <property type="molecule type" value="Genomic_DNA"/>
</dbReference>
<feature type="transmembrane region" description="Helical" evidence="10">
    <location>
        <begin position="160"/>
        <end position="186"/>
    </location>
</feature>
<evidence type="ECO:0000256" key="2">
    <source>
        <dbReference type="ARBA" id="ARBA00022448"/>
    </source>
</evidence>
<dbReference type="NCBIfam" id="TIGR00966">
    <property type="entry name" value="transloc_SecF"/>
    <property type="match status" value="1"/>
</dbReference>
<evidence type="ECO:0000256" key="4">
    <source>
        <dbReference type="ARBA" id="ARBA00022519"/>
    </source>
</evidence>
<dbReference type="GO" id="GO:0043952">
    <property type="term" value="P:protein transport by the Sec complex"/>
    <property type="evidence" value="ECO:0007669"/>
    <property type="project" value="UniProtKB-UniRule"/>
</dbReference>
<dbReference type="PANTHER" id="PTHR30081">
    <property type="entry name" value="PROTEIN-EXPORT MEMBRANE PROTEIN SEC"/>
    <property type="match status" value="1"/>
</dbReference>
<comment type="caution">
    <text evidence="12">The sequence shown here is derived from an EMBL/GenBank/DDBJ whole genome shotgun (WGS) entry which is preliminary data.</text>
</comment>
<evidence type="ECO:0000256" key="1">
    <source>
        <dbReference type="ARBA" id="ARBA00004651"/>
    </source>
</evidence>
<evidence type="ECO:0000256" key="8">
    <source>
        <dbReference type="ARBA" id="ARBA00023010"/>
    </source>
</evidence>
<dbReference type="PRINTS" id="PR01755">
    <property type="entry name" value="SECFTRNLCASE"/>
</dbReference>
<dbReference type="Proteomes" id="UP000033870">
    <property type="component" value="Unassembled WGS sequence"/>
</dbReference>
<organism evidence="12 13">
    <name type="scientific">Candidatus Magasanikbacteria bacterium GW2011_GWA2_56_11</name>
    <dbReference type="NCBI Taxonomy" id="1619044"/>
    <lineage>
        <taxon>Bacteria</taxon>
        <taxon>Candidatus Magasanikiibacteriota</taxon>
    </lineage>
</organism>
<keyword evidence="5 10" id="KW-0812">Transmembrane</keyword>
<keyword evidence="3 10" id="KW-1003">Cell membrane</keyword>
<dbReference type="InterPro" id="IPR005665">
    <property type="entry name" value="SecF_bac"/>
</dbReference>
<evidence type="ECO:0000256" key="7">
    <source>
        <dbReference type="ARBA" id="ARBA00022989"/>
    </source>
</evidence>
<keyword evidence="7 10" id="KW-1133">Transmembrane helix</keyword>
<dbReference type="InterPro" id="IPR022645">
    <property type="entry name" value="SecD/SecF_bac"/>
</dbReference>
<feature type="transmembrane region" description="Helical" evidence="10">
    <location>
        <begin position="192"/>
        <end position="213"/>
    </location>
</feature>
<reference evidence="12 13" key="1">
    <citation type="journal article" date="2015" name="Nature">
        <title>rRNA introns, odd ribosomes, and small enigmatic genomes across a large radiation of phyla.</title>
        <authorList>
            <person name="Brown C.T."/>
            <person name="Hug L.A."/>
            <person name="Thomas B.C."/>
            <person name="Sharon I."/>
            <person name="Castelle C.J."/>
            <person name="Singh A."/>
            <person name="Wilkins M.J."/>
            <person name="Williams K.H."/>
            <person name="Banfield J.F."/>
        </authorList>
    </citation>
    <scope>NUCLEOTIDE SEQUENCE [LARGE SCALE GENOMIC DNA]</scope>
</reference>
<name>A0A0G2AKD1_9BACT</name>
<dbReference type="PANTHER" id="PTHR30081:SF8">
    <property type="entry name" value="PROTEIN TRANSLOCASE SUBUNIT SECF"/>
    <property type="match status" value="1"/>
</dbReference>
<evidence type="ECO:0000256" key="9">
    <source>
        <dbReference type="ARBA" id="ARBA00023136"/>
    </source>
</evidence>
<evidence type="ECO:0000313" key="13">
    <source>
        <dbReference type="Proteomes" id="UP000033870"/>
    </source>
</evidence>
<protein>
    <recommendedName>
        <fullName evidence="10">Protein-export membrane protein SecF</fullName>
    </recommendedName>
</protein>
<dbReference type="Pfam" id="PF02355">
    <property type="entry name" value="SecD_SecF_C"/>
    <property type="match status" value="1"/>
</dbReference>
<dbReference type="InterPro" id="IPR000731">
    <property type="entry name" value="SSD"/>
</dbReference>
<keyword evidence="8 10" id="KW-0811">Translocation</keyword>
<dbReference type="GO" id="GO:0006605">
    <property type="term" value="P:protein targeting"/>
    <property type="evidence" value="ECO:0007669"/>
    <property type="project" value="UniProtKB-UniRule"/>
</dbReference>
<evidence type="ECO:0000256" key="3">
    <source>
        <dbReference type="ARBA" id="ARBA00022475"/>
    </source>
</evidence>
<keyword evidence="6 10" id="KW-0653">Protein transport</keyword>